<keyword evidence="10" id="KW-1185">Reference proteome</keyword>
<keyword evidence="4 7" id="KW-1133">Transmembrane helix</keyword>
<name>A0A8J3T7J4_9ACTN</name>
<dbReference type="Pfam" id="PF04138">
    <property type="entry name" value="GtrA_DPMS_TM"/>
    <property type="match status" value="1"/>
</dbReference>
<comment type="subcellular location">
    <subcellularLocation>
        <location evidence="1">Membrane</location>
        <topology evidence="1">Multi-pass membrane protein</topology>
    </subcellularLocation>
</comment>
<comment type="caution">
    <text evidence="9">The sequence shown here is derived from an EMBL/GenBank/DDBJ whole genome shotgun (WGS) entry which is preliminary data.</text>
</comment>
<evidence type="ECO:0000313" key="9">
    <source>
        <dbReference type="EMBL" id="GII21128.1"/>
    </source>
</evidence>
<dbReference type="PANTHER" id="PTHR38459:SF1">
    <property type="entry name" value="PROPHAGE BACTOPRENOL-LINKED GLUCOSE TRANSLOCASE HOMOLOG"/>
    <property type="match status" value="1"/>
</dbReference>
<feature type="transmembrane region" description="Helical" evidence="7">
    <location>
        <begin position="56"/>
        <end position="73"/>
    </location>
</feature>
<dbReference type="RefSeq" id="WP_168112669.1">
    <property type="nucleotide sequence ID" value="NZ_BOON01000005.1"/>
</dbReference>
<dbReference type="PANTHER" id="PTHR38459">
    <property type="entry name" value="PROPHAGE BACTOPRENOL-LINKED GLUCOSE TRANSLOCASE HOMOLOG"/>
    <property type="match status" value="1"/>
</dbReference>
<evidence type="ECO:0000256" key="2">
    <source>
        <dbReference type="ARBA" id="ARBA00009399"/>
    </source>
</evidence>
<evidence type="ECO:0000259" key="8">
    <source>
        <dbReference type="Pfam" id="PF04138"/>
    </source>
</evidence>
<evidence type="ECO:0000256" key="7">
    <source>
        <dbReference type="SAM" id="Phobius"/>
    </source>
</evidence>
<protein>
    <submittedName>
        <fullName evidence="9">Sugar translocase</fullName>
    </submittedName>
</protein>
<dbReference type="InterPro" id="IPR007267">
    <property type="entry name" value="GtrA_DPMS_TM"/>
</dbReference>
<dbReference type="InterPro" id="IPR051401">
    <property type="entry name" value="GtrA_CellWall_Glycosyl"/>
</dbReference>
<feature type="domain" description="GtrA/DPMS transmembrane" evidence="8">
    <location>
        <begin position="27"/>
        <end position="157"/>
    </location>
</feature>
<comment type="similarity">
    <text evidence="2">Belongs to the GtrA family.</text>
</comment>
<sequence length="206" mass="22940">MSLVDRVLAVVPQPFRSILIKRRESVKFLMVGGFCYVLAVLINYGLKFTVLPHRPVTALTIATVITAIISYFLNREWSFRTRGGRRRHHEATLFFLISAVAVGLTDIPLLMSRYVFDLKVPTVSRPVQELSDFVFGMILGTLLGMVFRLWAFRRWVFPHENVRPDRVGRASAPGNGDTRVTGHPVPADSAVSARPGGARDSDTASS</sequence>
<evidence type="ECO:0000256" key="6">
    <source>
        <dbReference type="SAM" id="MobiDB-lite"/>
    </source>
</evidence>
<dbReference type="EMBL" id="BOON01000005">
    <property type="protein sequence ID" value="GII21128.1"/>
    <property type="molecule type" value="Genomic_DNA"/>
</dbReference>
<proteinExistence type="inferred from homology"/>
<evidence type="ECO:0000256" key="4">
    <source>
        <dbReference type="ARBA" id="ARBA00022989"/>
    </source>
</evidence>
<evidence type="ECO:0000256" key="1">
    <source>
        <dbReference type="ARBA" id="ARBA00004141"/>
    </source>
</evidence>
<feature type="transmembrane region" description="Helical" evidence="7">
    <location>
        <begin position="133"/>
        <end position="151"/>
    </location>
</feature>
<dbReference type="GO" id="GO:0005886">
    <property type="term" value="C:plasma membrane"/>
    <property type="evidence" value="ECO:0007669"/>
    <property type="project" value="TreeGrafter"/>
</dbReference>
<feature type="transmembrane region" description="Helical" evidence="7">
    <location>
        <begin position="93"/>
        <end position="113"/>
    </location>
</feature>
<accession>A0A8J3T7J4</accession>
<reference evidence="9" key="1">
    <citation type="submission" date="2021-01" db="EMBL/GenBank/DDBJ databases">
        <title>Whole genome shotgun sequence of Planosporangium mesophilum NBRC 109066.</title>
        <authorList>
            <person name="Komaki H."/>
            <person name="Tamura T."/>
        </authorList>
    </citation>
    <scope>NUCLEOTIDE SEQUENCE</scope>
    <source>
        <strain evidence="9">NBRC 109066</strain>
    </source>
</reference>
<evidence type="ECO:0000313" key="10">
    <source>
        <dbReference type="Proteomes" id="UP000599074"/>
    </source>
</evidence>
<organism evidence="9 10">
    <name type="scientific">Planosporangium mesophilum</name>
    <dbReference type="NCBI Taxonomy" id="689768"/>
    <lineage>
        <taxon>Bacteria</taxon>
        <taxon>Bacillati</taxon>
        <taxon>Actinomycetota</taxon>
        <taxon>Actinomycetes</taxon>
        <taxon>Micromonosporales</taxon>
        <taxon>Micromonosporaceae</taxon>
        <taxon>Planosporangium</taxon>
    </lineage>
</organism>
<feature type="region of interest" description="Disordered" evidence="6">
    <location>
        <begin position="166"/>
        <end position="206"/>
    </location>
</feature>
<keyword evidence="3 7" id="KW-0812">Transmembrane</keyword>
<evidence type="ECO:0000256" key="3">
    <source>
        <dbReference type="ARBA" id="ARBA00022692"/>
    </source>
</evidence>
<evidence type="ECO:0000256" key="5">
    <source>
        <dbReference type="ARBA" id="ARBA00023136"/>
    </source>
</evidence>
<dbReference type="AlphaFoldDB" id="A0A8J3T7J4"/>
<keyword evidence="5 7" id="KW-0472">Membrane</keyword>
<gene>
    <name evidence="9" type="ORF">Pme01_07250</name>
</gene>
<feature type="transmembrane region" description="Helical" evidence="7">
    <location>
        <begin position="26"/>
        <end position="44"/>
    </location>
</feature>
<dbReference type="GO" id="GO:0000271">
    <property type="term" value="P:polysaccharide biosynthetic process"/>
    <property type="evidence" value="ECO:0007669"/>
    <property type="project" value="InterPro"/>
</dbReference>
<dbReference type="Proteomes" id="UP000599074">
    <property type="component" value="Unassembled WGS sequence"/>
</dbReference>
<feature type="compositionally biased region" description="Basic and acidic residues" evidence="6">
    <location>
        <begin position="197"/>
        <end position="206"/>
    </location>
</feature>